<keyword evidence="2" id="KW-0479">Metal-binding</keyword>
<dbReference type="STRING" id="400727.A0A2T7NND5"/>
<name>A0A2T7NND5_POMCA</name>
<dbReference type="GO" id="GO:0005737">
    <property type="term" value="C:cytoplasm"/>
    <property type="evidence" value="ECO:0007669"/>
    <property type="project" value="TreeGrafter"/>
</dbReference>
<dbReference type="Gene3D" id="1.10.220.150">
    <property type="entry name" value="Arf GTPase activating protein"/>
    <property type="match status" value="1"/>
</dbReference>
<dbReference type="PANTHER" id="PTHR45705:SF1">
    <property type="entry name" value="FI20236P1"/>
    <property type="match status" value="1"/>
</dbReference>
<dbReference type="GO" id="GO:0008270">
    <property type="term" value="F:zinc ion binding"/>
    <property type="evidence" value="ECO:0007669"/>
    <property type="project" value="UniProtKB-KW"/>
</dbReference>
<evidence type="ECO:0000256" key="4">
    <source>
        <dbReference type="ARBA" id="ARBA00022833"/>
    </source>
</evidence>
<reference evidence="8 9" key="1">
    <citation type="submission" date="2018-04" db="EMBL/GenBank/DDBJ databases">
        <title>The genome of golden apple snail Pomacea canaliculata provides insight into stress tolerance and invasive adaptation.</title>
        <authorList>
            <person name="Liu C."/>
            <person name="Liu B."/>
            <person name="Ren Y."/>
            <person name="Zhang Y."/>
            <person name="Wang H."/>
            <person name="Li S."/>
            <person name="Jiang F."/>
            <person name="Yin L."/>
            <person name="Zhang G."/>
            <person name="Qian W."/>
            <person name="Fan W."/>
        </authorList>
    </citation>
    <scope>NUCLEOTIDE SEQUENCE [LARGE SCALE GENOMIC DNA]</scope>
    <source>
        <strain evidence="8">SZHN2017</strain>
        <tissue evidence="8">Muscle</tissue>
    </source>
</reference>
<proteinExistence type="predicted"/>
<keyword evidence="3 5" id="KW-0863">Zinc-finger</keyword>
<dbReference type="EMBL" id="PZQS01000010">
    <property type="protein sequence ID" value="PVD22687.1"/>
    <property type="molecule type" value="Genomic_DNA"/>
</dbReference>
<evidence type="ECO:0000259" key="7">
    <source>
        <dbReference type="PROSITE" id="PS50115"/>
    </source>
</evidence>
<dbReference type="AlphaFoldDB" id="A0A2T7NND5"/>
<dbReference type="InterPro" id="IPR001164">
    <property type="entry name" value="ArfGAP_dom"/>
</dbReference>
<dbReference type="CDD" id="cd08839">
    <property type="entry name" value="ArfGap_SMAP"/>
    <property type="match status" value="1"/>
</dbReference>
<dbReference type="InterPro" id="IPR044732">
    <property type="entry name" value="ArfGAP_SMAP1-like"/>
</dbReference>
<evidence type="ECO:0000256" key="6">
    <source>
        <dbReference type="SAM" id="MobiDB-lite"/>
    </source>
</evidence>
<dbReference type="Proteomes" id="UP000245119">
    <property type="component" value="Linkage Group LG10"/>
</dbReference>
<dbReference type="PANTHER" id="PTHR45705">
    <property type="entry name" value="FI20236P1"/>
    <property type="match status" value="1"/>
</dbReference>
<dbReference type="SUPFAM" id="SSF57863">
    <property type="entry name" value="ArfGap/RecO-like zinc finger"/>
    <property type="match status" value="1"/>
</dbReference>
<dbReference type="InterPro" id="IPR051718">
    <property type="entry name" value="ARF_GTPase-activating"/>
</dbReference>
<dbReference type="FunFam" id="1.10.220.150:FF:000009">
    <property type="entry name" value="stromal membrane-associated protein 1 isoform X1"/>
    <property type="match status" value="1"/>
</dbReference>
<evidence type="ECO:0000313" key="8">
    <source>
        <dbReference type="EMBL" id="PVD22687.1"/>
    </source>
</evidence>
<accession>A0A2T7NND5</accession>
<keyword evidence="9" id="KW-1185">Reference proteome</keyword>
<dbReference type="PROSITE" id="PS50115">
    <property type="entry name" value="ARFGAP"/>
    <property type="match status" value="1"/>
</dbReference>
<dbReference type="InterPro" id="IPR038508">
    <property type="entry name" value="ArfGAP_dom_sf"/>
</dbReference>
<dbReference type="Pfam" id="PF01412">
    <property type="entry name" value="ArfGap"/>
    <property type="match status" value="1"/>
</dbReference>
<evidence type="ECO:0000256" key="1">
    <source>
        <dbReference type="ARBA" id="ARBA00022468"/>
    </source>
</evidence>
<feature type="compositionally biased region" description="Low complexity" evidence="6">
    <location>
        <begin position="184"/>
        <end position="212"/>
    </location>
</feature>
<evidence type="ECO:0000256" key="3">
    <source>
        <dbReference type="ARBA" id="ARBA00022771"/>
    </source>
</evidence>
<feature type="region of interest" description="Disordered" evidence="6">
    <location>
        <begin position="150"/>
        <end position="221"/>
    </location>
</feature>
<gene>
    <name evidence="8" type="ORF">C0Q70_15942</name>
</gene>
<protein>
    <recommendedName>
        <fullName evidence="7">Arf-GAP domain-containing protein</fullName>
    </recommendedName>
</protein>
<dbReference type="InterPro" id="IPR037278">
    <property type="entry name" value="ARFGAP/RecO"/>
</dbReference>
<keyword evidence="4" id="KW-0862">Zinc</keyword>
<dbReference type="PRINTS" id="PR00405">
    <property type="entry name" value="REVINTRACTNG"/>
</dbReference>
<dbReference type="GO" id="GO:0005096">
    <property type="term" value="F:GTPase activator activity"/>
    <property type="evidence" value="ECO:0007669"/>
    <property type="project" value="UniProtKB-KW"/>
</dbReference>
<organism evidence="8 9">
    <name type="scientific">Pomacea canaliculata</name>
    <name type="common">Golden apple snail</name>
    <dbReference type="NCBI Taxonomy" id="400727"/>
    <lineage>
        <taxon>Eukaryota</taxon>
        <taxon>Metazoa</taxon>
        <taxon>Spiralia</taxon>
        <taxon>Lophotrochozoa</taxon>
        <taxon>Mollusca</taxon>
        <taxon>Gastropoda</taxon>
        <taxon>Caenogastropoda</taxon>
        <taxon>Architaenioglossa</taxon>
        <taxon>Ampullarioidea</taxon>
        <taxon>Ampullariidae</taxon>
        <taxon>Pomacea</taxon>
    </lineage>
</organism>
<evidence type="ECO:0000256" key="2">
    <source>
        <dbReference type="ARBA" id="ARBA00022723"/>
    </source>
</evidence>
<dbReference type="SMART" id="SM00105">
    <property type="entry name" value="ArfGap"/>
    <property type="match status" value="1"/>
</dbReference>
<evidence type="ECO:0000256" key="5">
    <source>
        <dbReference type="PROSITE-ProRule" id="PRU00288"/>
    </source>
</evidence>
<keyword evidence="1" id="KW-0343">GTPase activation</keyword>
<sequence length="588" mass="62946">MASRTEKDRAKAQQEKFQAILSNFLKDEDNKYCVDCDAKGPRWASWNLGIFLCIRCAGIHRNLGVHISKVKSVNLDTWTAEQIAMMQEMGNSRARAVYEANIPDGFRRPQTDSALEAFIRAKYEQKKYIAKEWVPPRPVVPKEWLEDDRADKKKIRGKPVGAVGQSSNSASSPVAAEVKPVSSAPLEAKPQAQAQPLQQAQAQSQPQPVKPKSGTDDLLGLDAEPVPVQTSAGQNDLLADLFGGSSSAGLGGAGQQNITTGQQNGLAEANLFESGGGGNTEGFGEKKSAKDSIMALYGSGGQQQMFGVPGYGMTPTYMVVSATHVPSSELLVPEKWTSAPASKPEVSPPSANMWGYPSVLPPGMGDYSTQCNASMYYYAAGGGMYVPQQMYGNMGMGVPMMQQQPGMVGQPLPQGMIGMQPPMYGGMGQMVSSQMPGGLMGRQPNMMGTGMYMPQGGMQQVPAQVQQINQIQLNQMQQQMAAMKLGSGQVSSMQQPPAAAAGGMVWESSLSIGDKDVGKVRDCARSIHPVHAFSTERSFGIEVQLNRHSPAGRSPVQLSTTDLFGFSSQKNLVDNTVTSHPQTSQPAL</sequence>
<comment type="caution">
    <text evidence="8">The sequence shown here is derived from an EMBL/GenBank/DDBJ whole genome shotgun (WGS) entry which is preliminary data.</text>
</comment>
<feature type="domain" description="Arf-GAP" evidence="7">
    <location>
        <begin position="18"/>
        <end position="136"/>
    </location>
</feature>
<dbReference type="OrthoDB" id="73919at2759"/>
<evidence type="ECO:0000313" key="9">
    <source>
        <dbReference type="Proteomes" id="UP000245119"/>
    </source>
</evidence>